<reference evidence="3" key="1">
    <citation type="submission" date="2017-11" db="EMBL/GenBank/DDBJ databases">
        <authorList>
            <person name="Zhu W."/>
        </authorList>
    </citation>
    <scope>NUCLEOTIDE SEQUENCE [LARGE SCALE GENOMIC DNA]</scope>
    <source>
        <strain evidence="3">CAU 1183</strain>
    </source>
</reference>
<feature type="transmembrane region" description="Helical" evidence="1">
    <location>
        <begin position="56"/>
        <end position="76"/>
    </location>
</feature>
<comment type="caution">
    <text evidence="2">The sequence shown here is derived from an EMBL/GenBank/DDBJ whole genome shotgun (WGS) entry which is preliminary data.</text>
</comment>
<gene>
    <name evidence="2" type="ORF">CWR48_10290</name>
</gene>
<protein>
    <submittedName>
        <fullName evidence="2">Uncharacterized protein</fullName>
    </submittedName>
</protein>
<organism evidence="2 3">
    <name type="scientific">Oceanobacillus arenosus</name>
    <dbReference type="NCBI Taxonomy" id="1229153"/>
    <lineage>
        <taxon>Bacteria</taxon>
        <taxon>Bacillati</taxon>
        <taxon>Bacillota</taxon>
        <taxon>Bacilli</taxon>
        <taxon>Bacillales</taxon>
        <taxon>Bacillaceae</taxon>
        <taxon>Oceanobacillus</taxon>
    </lineage>
</organism>
<evidence type="ECO:0000256" key="1">
    <source>
        <dbReference type="SAM" id="Phobius"/>
    </source>
</evidence>
<keyword evidence="1" id="KW-0812">Transmembrane</keyword>
<dbReference type="EMBL" id="PIOC01000016">
    <property type="protein sequence ID" value="RDW18704.1"/>
    <property type="molecule type" value="Genomic_DNA"/>
</dbReference>
<evidence type="ECO:0000313" key="3">
    <source>
        <dbReference type="Proteomes" id="UP000257143"/>
    </source>
</evidence>
<sequence length="80" mass="9213">MIVDKRIACRSIISVNLIIAGISLNKKYTVMLFYKECGELLIEMEDNVYCRNNDGYFLSLFFCALILVYKIQYISASISL</sequence>
<keyword evidence="3" id="KW-1185">Reference proteome</keyword>
<proteinExistence type="predicted"/>
<accession>A0A3D8PRT3</accession>
<name>A0A3D8PRT3_9BACI</name>
<dbReference type="Proteomes" id="UP000257143">
    <property type="component" value="Unassembled WGS sequence"/>
</dbReference>
<keyword evidence="1" id="KW-1133">Transmembrane helix</keyword>
<evidence type="ECO:0000313" key="2">
    <source>
        <dbReference type="EMBL" id="RDW18704.1"/>
    </source>
</evidence>
<feature type="transmembrane region" description="Helical" evidence="1">
    <location>
        <begin position="7"/>
        <end position="24"/>
    </location>
</feature>
<keyword evidence="1" id="KW-0472">Membrane</keyword>
<dbReference type="AlphaFoldDB" id="A0A3D8PRT3"/>